<organism evidence="1 2">
    <name type="scientific">Microdochium trichocladiopsis</name>
    <dbReference type="NCBI Taxonomy" id="1682393"/>
    <lineage>
        <taxon>Eukaryota</taxon>
        <taxon>Fungi</taxon>
        <taxon>Dikarya</taxon>
        <taxon>Ascomycota</taxon>
        <taxon>Pezizomycotina</taxon>
        <taxon>Sordariomycetes</taxon>
        <taxon>Xylariomycetidae</taxon>
        <taxon>Xylariales</taxon>
        <taxon>Microdochiaceae</taxon>
        <taxon>Microdochium</taxon>
    </lineage>
</organism>
<dbReference type="RefSeq" id="XP_046015548.1">
    <property type="nucleotide sequence ID" value="XM_046153282.1"/>
</dbReference>
<evidence type="ECO:0000313" key="2">
    <source>
        <dbReference type="Proteomes" id="UP000756346"/>
    </source>
</evidence>
<comment type="caution">
    <text evidence="1">The sequence shown here is derived from an EMBL/GenBank/DDBJ whole genome shotgun (WGS) entry which is preliminary data.</text>
</comment>
<evidence type="ECO:0000313" key="1">
    <source>
        <dbReference type="EMBL" id="KAH7035455.1"/>
    </source>
</evidence>
<dbReference type="GeneID" id="70182828"/>
<keyword evidence="2" id="KW-1185">Reference proteome</keyword>
<name>A0A9P8YCK4_9PEZI</name>
<dbReference type="EMBL" id="JAGTJQ010000003">
    <property type="protein sequence ID" value="KAH7035455.1"/>
    <property type="molecule type" value="Genomic_DNA"/>
</dbReference>
<protein>
    <submittedName>
        <fullName evidence="1">Uncharacterized protein</fullName>
    </submittedName>
</protein>
<gene>
    <name evidence="1" type="ORF">B0I36DRAFT_318405</name>
</gene>
<accession>A0A9P8YCK4</accession>
<proteinExistence type="predicted"/>
<sequence>MADCGVCIVCPSSLIDNSRGRFLHWILSGNKVTSTLNELASIDLLTRSWEVAIHLPVGTWRAPEGGR</sequence>
<dbReference type="AlphaFoldDB" id="A0A9P8YCK4"/>
<dbReference type="Proteomes" id="UP000756346">
    <property type="component" value="Unassembled WGS sequence"/>
</dbReference>
<reference evidence="1" key="1">
    <citation type="journal article" date="2021" name="Nat. Commun.">
        <title>Genetic determinants of endophytism in the Arabidopsis root mycobiome.</title>
        <authorList>
            <person name="Mesny F."/>
            <person name="Miyauchi S."/>
            <person name="Thiergart T."/>
            <person name="Pickel B."/>
            <person name="Atanasova L."/>
            <person name="Karlsson M."/>
            <person name="Huettel B."/>
            <person name="Barry K.W."/>
            <person name="Haridas S."/>
            <person name="Chen C."/>
            <person name="Bauer D."/>
            <person name="Andreopoulos W."/>
            <person name="Pangilinan J."/>
            <person name="LaButti K."/>
            <person name="Riley R."/>
            <person name="Lipzen A."/>
            <person name="Clum A."/>
            <person name="Drula E."/>
            <person name="Henrissat B."/>
            <person name="Kohler A."/>
            <person name="Grigoriev I.V."/>
            <person name="Martin F.M."/>
            <person name="Hacquard S."/>
        </authorList>
    </citation>
    <scope>NUCLEOTIDE SEQUENCE</scope>
    <source>
        <strain evidence="1">MPI-CAGE-CH-0230</strain>
    </source>
</reference>